<comment type="pathway">
    <text evidence="10">Cofactor biosynthesis; pyridoxal 5'-phosphate biosynthesis.</text>
</comment>
<feature type="binding site" evidence="10 12">
    <location>
        <begin position="149"/>
        <end position="150"/>
    </location>
    <ligand>
        <name>L-glutamine</name>
        <dbReference type="ChEBI" id="CHEBI:58359"/>
    </ligand>
</feature>
<dbReference type="PROSITE" id="PS51273">
    <property type="entry name" value="GATASE_TYPE_1"/>
    <property type="match status" value="1"/>
</dbReference>
<dbReference type="GO" id="GO:1903600">
    <property type="term" value="C:glutaminase complex"/>
    <property type="evidence" value="ECO:0007669"/>
    <property type="project" value="TreeGrafter"/>
</dbReference>
<feature type="active site" description="Nucleophile" evidence="10 11">
    <location>
        <position position="93"/>
    </location>
</feature>
<dbReference type="NCBIfam" id="TIGR03800">
    <property type="entry name" value="PLP_synth_Pdx2"/>
    <property type="match status" value="1"/>
</dbReference>
<feature type="binding site" evidence="10 12">
    <location>
        <position position="120"/>
    </location>
    <ligand>
        <name>L-glutamine</name>
        <dbReference type="ChEBI" id="CHEBI:58359"/>
    </ligand>
</feature>
<protein>
    <recommendedName>
        <fullName evidence="10">Pyridoxal 5'-phosphate synthase subunit PdxT</fullName>
        <ecNumber evidence="10">4.3.3.6</ecNumber>
    </recommendedName>
    <alternativeName>
        <fullName evidence="10">Pdx2</fullName>
    </alternativeName>
    <alternativeName>
        <fullName evidence="10">Pyridoxal 5'-phosphate synthase glutaminase subunit</fullName>
        <ecNumber evidence="10">3.5.1.2</ecNumber>
    </alternativeName>
</protein>
<dbReference type="InterPro" id="IPR002161">
    <property type="entry name" value="PdxT/SNO"/>
</dbReference>
<reference evidence="13 14" key="1">
    <citation type="submission" date="2018-03" db="EMBL/GenBank/DDBJ databases">
        <title>Genome sequence of Clostridium luticellarii DSM 29923.</title>
        <authorList>
            <person name="Poehlein A."/>
            <person name="Daniel R."/>
        </authorList>
    </citation>
    <scope>NUCLEOTIDE SEQUENCE [LARGE SCALE GENOMIC DNA]</scope>
    <source>
        <strain evidence="13 14">DSM 29923</strain>
    </source>
</reference>
<dbReference type="PROSITE" id="PS51130">
    <property type="entry name" value="PDXT_SNO_2"/>
    <property type="match status" value="1"/>
</dbReference>
<dbReference type="GO" id="GO:0042823">
    <property type="term" value="P:pyridoxal phosphate biosynthetic process"/>
    <property type="evidence" value="ECO:0007669"/>
    <property type="project" value="UniProtKB-UniRule"/>
</dbReference>
<evidence type="ECO:0000256" key="8">
    <source>
        <dbReference type="ARBA" id="ARBA00054599"/>
    </source>
</evidence>
<dbReference type="PANTHER" id="PTHR31559">
    <property type="entry name" value="PYRIDOXAL 5'-PHOSPHATE SYNTHASE SUBUNIT SNO"/>
    <property type="match status" value="1"/>
</dbReference>
<comment type="catalytic activity">
    <reaction evidence="7 10">
        <text>L-glutamine + H2O = L-glutamate + NH4(+)</text>
        <dbReference type="Rhea" id="RHEA:15889"/>
        <dbReference type="ChEBI" id="CHEBI:15377"/>
        <dbReference type="ChEBI" id="CHEBI:28938"/>
        <dbReference type="ChEBI" id="CHEBI:29985"/>
        <dbReference type="ChEBI" id="CHEBI:58359"/>
        <dbReference type="EC" id="3.5.1.2"/>
    </reaction>
</comment>
<evidence type="ECO:0000256" key="11">
    <source>
        <dbReference type="PIRSR" id="PIRSR005639-1"/>
    </source>
</evidence>
<evidence type="ECO:0000313" key="14">
    <source>
        <dbReference type="Proteomes" id="UP000237798"/>
    </source>
</evidence>
<dbReference type="GO" id="GO:0016740">
    <property type="term" value="F:transferase activity"/>
    <property type="evidence" value="ECO:0007669"/>
    <property type="project" value="UniProtKB-KW"/>
</dbReference>
<dbReference type="GO" id="GO:0005829">
    <property type="term" value="C:cytosol"/>
    <property type="evidence" value="ECO:0007669"/>
    <property type="project" value="TreeGrafter"/>
</dbReference>
<dbReference type="GO" id="GO:0036381">
    <property type="term" value="F:pyridoxal 5'-phosphate synthase (glutamine hydrolysing) activity"/>
    <property type="evidence" value="ECO:0007669"/>
    <property type="project" value="UniProtKB-UniRule"/>
</dbReference>
<dbReference type="HAMAP" id="MF_01615">
    <property type="entry name" value="PdxT"/>
    <property type="match status" value="1"/>
</dbReference>
<keyword evidence="13" id="KW-0808">Transferase</keyword>
<gene>
    <name evidence="10 13" type="primary">pdxT</name>
    <name evidence="13" type="ORF">CLLU_09210</name>
</gene>
<evidence type="ECO:0000256" key="10">
    <source>
        <dbReference type="HAMAP-Rule" id="MF_01615"/>
    </source>
</evidence>
<evidence type="ECO:0000256" key="1">
    <source>
        <dbReference type="ARBA" id="ARBA00008345"/>
    </source>
</evidence>
<organism evidence="13 14">
    <name type="scientific">Clostridium luticellarii</name>
    <dbReference type="NCBI Taxonomy" id="1691940"/>
    <lineage>
        <taxon>Bacteria</taxon>
        <taxon>Bacillati</taxon>
        <taxon>Bacillota</taxon>
        <taxon>Clostridia</taxon>
        <taxon>Eubacteriales</taxon>
        <taxon>Clostridiaceae</taxon>
        <taxon>Clostridium</taxon>
    </lineage>
</organism>
<dbReference type="InterPro" id="IPR029062">
    <property type="entry name" value="Class_I_gatase-like"/>
</dbReference>
<dbReference type="PIRSF" id="PIRSF005639">
    <property type="entry name" value="Glut_amidoT_SNO"/>
    <property type="match status" value="1"/>
</dbReference>
<dbReference type="Gene3D" id="3.40.50.880">
    <property type="match status" value="1"/>
</dbReference>
<keyword evidence="4 10" id="KW-0315">Glutamine amidotransferase</keyword>
<dbReference type="GO" id="GO:0004359">
    <property type="term" value="F:glutaminase activity"/>
    <property type="evidence" value="ECO:0007669"/>
    <property type="project" value="UniProtKB-UniRule"/>
</dbReference>
<evidence type="ECO:0000256" key="4">
    <source>
        <dbReference type="ARBA" id="ARBA00022962"/>
    </source>
</evidence>
<dbReference type="EC" id="4.3.3.6" evidence="10"/>
<dbReference type="PROSITE" id="PS01236">
    <property type="entry name" value="PDXT_SNO_1"/>
    <property type="match status" value="1"/>
</dbReference>
<dbReference type="PANTHER" id="PTHR31559:SF0">
    <property type="entry name" value="PYRIDOXAL 5'-PHOSPHATE SYNTHASE SUBUNIT SNO1-RELATED"/>
    <property type="match status" value="1"/>
</dbReference>
<evidence type="ECO:0000256" key="9">
    <source>
        <dbReference type="ARBA" id="ARBA00064749"/>
    </source>
</evidence>
<dbReference type="FunFam" id="3.40.50.880:FF:000010">
    <property type="entry name" value="uncharacterized protein LOC100176842 isoform X2"/>
    <property type="match status" value="1"/>
</dbReference>
<comment type="subunit">
    <text evidence="9 10">In the presence of PdxS, forms a dodecamer of heterodimers. Only shows activity in the heterodimer.</text>
</comment>
<dbReference type="UniPathway" id="UPA00245"/>
<dbReference type="EC" id="3.5.1.2" evidence="10"/>
<keyword evidence="3 10" id="KW-0663">Pyridoxal phosphate</keyword>
<dbReference type="SUPFAM" id="SSF52317">
    <property type="entry name" value="Class I glutamine amidotransferase-like"/>
    <property type="match status" value="1"/>
</dbReference>
<keyword evidence="14" id="KW-1185">Reference proteome</keyword>
<evidence type="ECO:0000256" key="7">
    <source>
        <dbReference type="ARBA" id="ARBA00049534"/>
    </source>
</evidence>
<dbReference type="InterPro" id="IPR021196">
    <property type="entry name" value="PdxT/SNO_CS"/>
</dbReference>
<sequence>MNWTVNLKKEDGKIKMNIGVLALQGGVIEHINHLKALGCETVEVKKPEELDNLQGIILPGGESTTMGRLLKQTGIFDKLKEKITDGFPVWGTCAGMILLAGNIENNVENYMQVMDITVRRNAYGSQIDSFLTYKKIDEICDEEIPLVFIRAPYITKVGSDVDVLCRVDENIVAVRQGNMLATSFHPELTDDFQFHKYFVDMCYNIFNEKVSW</sequence>
<keyword evidence="2 10" id="KW-0378">Hydrolase</keyword>
<comment type="similarity">
    <text evidence="1 10">Belongs to the glutaminase PdxT/SNO family.</text>
</comment>
<dbReference type="AlphaFoldDB" id="A0A2T0BQD6"/>
<name>A0A2T0BQD6_9CLOT</name>
<evidence type="ECO:0000256" key="2">
    <source>
        <dbReference type="ARBA" id="ARBA00022801"/>
    </source>
</evidence>
<dbReference type="CDD" id="cd01749">
    <property type="entry name" value="GATase1_PB"/>
    <property type="match status" value="1"/>
</dbReference>
<accession>A0A2T0BQD6</accession>
<keyword evidence="5 10" id="KW-0456">Lyase</keyword>
<dbReference type="GO" id="GO:0008614">
    <property type="term" value="P:pyridoxine metabolic process"/>
    <property type="evidence" value="ECO:0007669"/>
    <property type="project" value="TreeGrafter"/>
</dbReference>
<evidence type="ECO:0000256" key="3">
    <source>
        <dbReference type="ARBA" id="ARBA00022898"/>
    </source>
</evidence>
<comment type="catalytic activity">
    <reaction evidence="6 10">
        <text>aldehydo-D-ribose 5-phosphate + D-glyceraldehyde 3-phosphate + L-glutamine = pyridoxal 5'-phosphate + L-glutamate + phosphate + 3 H2O + H(+)</text>
        <dbReference type="Rhea" id="RHEA:31507"/>
        <dbReference type="ChEBI" id="CHEBI:15377"/>
        <dbReference type="ChEBI" id="CHEBI:15378"/>
        <dbReference type="ChEBI" id="CHEBI:29985"/>
        <dbReference type="ChEBI" id="CHEBI:43474"/>
        <dbReference type="ChEBI" id="CHEBI:58273"/>
        <dbReference type="ChEBI" id="CHEBI:58359"/>
        <dbReference type="ChEBI" id="CHEBI:59776"/>
        <dbReference type="ChEBI" id="CHEBI:597326"/>
        <dbReference type="EC" id="4.3.3.6"/>
    </reaction>
</comment>
<evidence type="ECO:0000256" key="12">
    <source>
        <dbReference type="PIRSR" id="PIRSR005639-2"/>
    </source>
</evidence>
<comment type="caution">
    <text evidence="13">The sequence shown here is derived from an EMBL/GenBank/DDBJ whole genome shotgun (WGS) entry which is preliminary data.</text>
</comment>
<dbReference type="EMBL" id="PVXP01000008">
    <property type="protein sequence ID" value="PRR86089.1"/>
    <property type="molecule type" value="Genomic_DNA"/>
</dbReference>
<dbReference type="Pfam" id="PF01174">
    <property type="entry name" value="SNO"/>
    <property type="match status" value="1"/>
</dbReference>
<feature type="binding site" evidence="10 12">
    <location>
        <begin position="61"/>
        <end position="63"/>
    </location>
    <ligand>
        <name>L-glutamine</name>
        <dbReference type="ChEBI" id="CHEBI:58359"/>
    </ligand>
</feature>
<evidence type="ECO:0000313" key="13">
    <source>
        <dbReference type="EMBL" id="PRR86089.1"/>
    </source>
</evidence>
<evidence type="ECO:0000256" key="6">
    <source>
        <dbReference type="ARBA" id="ARBA00047992"/>
    </source>
</evidence>
<feature type="active site" description="Charge relay system" evidence="10 11">
    <location>
        <position position="185"/>
    </location>
</feature>
<dbReference type="GO" id="GO:0006543">
    <property type="term" value="P:L-glutamine catabolic process"/>
    <property type="evidence" value="ECO:0007669"/>
    <property type="project" value="UniProtKB-UniRule"/>
</dbReference>
<dbReference type="Proteomes" id="UP000237798">
    <property type="component" value="Unassembled WGS sequence"/>
</dbReference>
<comment type="function">
    <text evidence="8 10">Catalyzes the hydrolysis of glutamine to glutamate and ammonia as part of the biosynthesis of pyridoxal 5'-phosphate. The resulting ammonia molecule is channeled to the active site of PdxS.</text>
</comment>
<proteinExistence type="inferred from homology"/>
<feature type="active site" description="Charge relay system" evidence="10 11">
    <location>
        <position position="187"/>
    </location>
</feature>
<evidence type="ECO:0000256" key="5">
    <source>
        <dbReference type="ARBA" id="ARBA00023239"/>
    </source>
</evidence>